<protein>
    <submittedName>
        <fullName evidence="2">Na(+)/H(+) antiporter subunit</fullName>
    </submittedName>
</protein>
<evidence type="ECO:0000313" key="3">
    <source>
        <dbReference type="Proteomes" id="UP000245728"/>
    </source>
</evidence>
<reference evidence="2 3" key="1">
    <citation type="submission" date="2018-05" db="EMBL/GenBank/DDBJ databases">
        <title>Salinimonas sp. HMF8227 Genome sequencing and assembly.</title>
        <authorList>
            <person name="Kang H."/>
            <person name="Kang J."/>
            <person name="Cha I."/>
            <person name="Kim H."/>
            <person name="Joh K."/>
        </authorList>
    </citation>
    <scope>NUCLEOTIDE SEQUENCE [LARGE SCALE GENOMIC DNA]</scope>
    <source>
        <strain evidence="2 3">HMF8227</strain>
    </source>
</reference>
<dbReference type="GO" id="GO:0015385">
    <property type="term" value="F:sodium:proton antiporter activity"/>
    <property type="evidence" value="ECO:0007669"/>
    <property type="project" value="TreeGrafter"/>
</dbReference>
<dbReference type="NCBIfam" id="NF009314">
    <property type="entry name" value="PRK12674.1-2"/>
    <property type="match status" value="1"/>
</dbReference>
<evidence type="ECO:0000313" key="2">
    <source>
        <dbReference type="EMBL" id="AWL11382.1"/>
    </source>
</evidence>
<sequence length="128" mass="14292">MIFWIELIASLFLVVGGLFVLVGSIGLIRLPDLYCRLHAPTKATTVGLGGMLMASMVVMSYRHDVVSVHEFLISLFLIITAPVTAHMLAKTAMHHRDKAIAKTARKEYIETAREQLPPESEQQMDKKD</sequence>
<dbReference type="KEGG" id="salh:HMF8227_00887"/>
<organism evidence="2 3">
    <name type="scientific">Saliniradius amylolyticus</name>
    <dbReference type="NCBI Taxonomy" id="2183582"/>
    <lineage>
        <taxon>Bacteria</taxon>
        <taxon>Pseudomonadati</taxon>
        <taxon>Pseudomonadota</taxon>
        <taxon>Gammaproteobacteria</taxon>
        <taxon>Alteromonadales</taxon>
        <taxon>Alteromonadaceae</taxon>
        <taxon>Saliniradius</taxon>
    </lineage>
</organism>
<feature type="transmembrane region" description="Helical" evidence="1">
    <location>
        <begin position="6"/>
        <end position="28"/>
    </location>
</feature>
<accession>A0A2S2E1I2</accession>
<feature type="transmembrane region" description="Helical" evidence="1">
    <location>
        <begin position="40"/>
        <end position="59"/>
    </location>
</feature>
<evidence type="ECO:0000256" key="1">
    <source>
        <dbReference type="SAM" id="Phobius"/>
    </source>
</evidence>
<dbReference type="AlphaFoldDB" id="A0A2S2E1I2"/>
<keyword evidence="1" id="KW-0472">Membrane</keyword>
<dbReference type="OrthoDB" id="9813804at2"/>
<gene>
    <name evidence="2" type="ORF">HMF8227_00887</name>
</gene>
<dbReference type="NCBIfam" id="NF009316">
    <property type="entry name" value="PRK12674.1-5"/>
    <property type="match status" value="1"/>
</dbReference>
<name>A0A2S2E1I2_9ALTE</name>
<dbReference type="PANTHER" id="PTHR34703:SF1">
    <property type="entry name" value="ANTIPORTER SUBUNIT MNHG2-RELATED"/>
    <property type="match status" value="1"/>
</dbReference>
<dbReference type="EMBL" id="CP029347">
    <property type="protein sequence ID" value="AWL11382.1"/>
    <property type="molecule type" value="Genomic_DNA"/>
</dbReference>
<proteinExistence type="predicted"/>
<keyword evidence="1" id="KW-0812">Transmembrane</keyword>
<keyword evidence="3" id="KW-1185">Reference proteome</keyword>
<feature type="transmembrane region" description="Helical" evidence="1">
    <location>
        <begin position="71"/>
        <end position="89"/>
    </location>
</feature>
<dbReference type="InterPro" id="IPR005133">
    <property type="entry name" value="PhaG_MnhG_YufB"/>
</dbReference>
<dbReference type="Proteomes" id="UP000245728">
    <property type="component" value="Chromosome"/>
</dbReference>
<keyword evidence="1" id="KW-1133">Transmembrane helix</keyword>
<dbReference type="Pfam" id="PF03334">
    <property type="entry name" value="PhaG_MnhG_YufB"/>
    <property type="match status" value="1"/>
</dbReference>
<dbReference type="NCBIfam" id="TIGR01300">
    <property type="entry name" value="CPA3_mnhG_phaG"/>
    <property type="match status" value="1"/>
</dbReference>
<dbReference type="RefSeq" id="WP_109339035.1">
    <property type="nucleotide sequence ID" value="NZ_CP029347.1"/>
</dbReference>
<dbReference type="PANTHER" id="PTHR34703">
    <property type="entry name" value="ANTIPORTER SUBUNIT MNHG2-RELATED"/>
    <property type="match status" value="1"/>
</dbReference>